<dbReference type="SUPFAM" id="SSF56784">
    <property type="entry name" value="HAD-like"/>
    <property type="match status" value="1"/>
</dbReference>
<comment type="catalytic activity">
    <reaction evidence="6">
        <text>psi-UMP + H2O = pseudouridine + phosphate</text>
        <dbReference type="Rhea" id="RHEA:10944"/>
        <dbReference type="ChEBI" id="CHEBI:15377"/>
        <dbReference type="ChEBI" id="CHEBI:17802"/>
        <dbReference type="ChEBI" id="CHEBI:43474"/>
        <dbReference type="ChEBI" id="CHEBI:58380"/>
        <dbReference type="EC" id="3.1.3.96"/>
    </reaction>
</comment>
<evidence type="ECO:0000256" key="5">
    <source>
        <dbReference type="ARBA" id="ARBA00022842"/>
    </source>
</evidence>
<organism evidence="9">
    <name type="scientific">Timema genevievae</name>
    <name type="common">Walking stick</name>
    <dbReference type="NCBI Taxonomy" id="629358"/>
    <lineage>
        <taxon>Eukaryota</taxon>
        <taxon>Metazoa</taxon>
        <taxon>Ecdysozoa</taxon>
        <taxon>Arthropoda</taxon>
        <taxon>Hexapoda</taxon>
        <taxon>Insecta</taxon>
        <taxon>Pterygota</taxon>
        <taxon>Neoptera</taxon>
        <taxon>Polyneoptera</taxon>
        <taxon>Phasmatodea</taxon>
        <taxon>Timematodea</taxon>
        <taxon>Timematoidea</taxon>
        <taxon>Timematidae</taxon>
        <taxon>Timema</taxon>
    </lineage>
</organism>
<dbReference type="EMBL" id="OE846478">
    <property type="protein sequence ID" value="CAD7609888.1"/>
    <property type="molecule type" value="Genomic_DNA"/>
</dbReference>
<dbReference type="NCBIfam" id="TIGR01509">
    <property type="entry name" value="HAD-SF-IA-v3"/>
    <property type="match status" value="1"/>
</dbReference>
<name>A0A7R9K826_TIMGE</name>
<comment type="similarity">
    <text evidence="2">Belongs to the HAD-like hydrolase superfamily. CbbY/CbbZ/Gph/YieH family.</text>
</comment>
<dbReference type="AlphaFoldDB" id="A0A7R9K826"/>
<comment type="cofactor">
    <cofactor evidence="1">
        <name>Mg(2+)</name>
        <dbReference type="ChEBI" id="CHEBI:18420"/>
    </cofactor>
</comment>
<sequence>MIGLTAAILVKDSRCQKERNHSNREVEVLCPWVTAYSTSPWDTEKLYFQVNKEICEGFSREYDSDLRERVMGMFGIEAAGIHVEALGLPLSASEYHATAKQRYRDVFPSARPMPDSEGAYGLMFEEIVANYGKVFSWDLKLKIMGTTEMDSARLMVQELDLPISAEEFTEAVRKIHHSFLSKCSLMPGAERLVKHLHDNGVPIAMATSSSAESMGIKMSAHQELLSRFSHVVTGSSDPEVKRGKPQPDIFLVCASRFSDPPQPEKCLVFEDAPNGVLAGRAAGMQVVMVPDHMIPPEKTEAATLVLSSLEQFKPELFGLPPF</sequence>
<evidence type="ECO:0000256" key="8">
    <source>
        <dbReference type="ARBA" id="ARBA00083904"/>
    </source>
</evidence>
<dbReference type="InterPro" id="IPR023214">
    <property type="entry name" value="HAD_sf"/>
</dbReference>
<evidence type="ECO:0000256" key="4">
    <source>
        <dbReference type="ARBA" id="ARBA00022801"/>
    </source>
</evidence>
<keyword evidence="3" id="KW-0479">Metal-binding</keyword>
<evidence type="ECO:0000256" key="7">
    <source>
        <dbReference type="ARBA" id="ARBA00066578"/>
    </source>
</evidence>
<dbReference type="PANTHER" id="PTHR18901">
    <property type="entry name" value="2-DEOXYGLUCOSE-6-PHOSPHATE PHOSPHATASE 2"/>
    <property type="match status" value="1"/>
</dbReference>
<dbReference type="FunFam" id="1.10.150.240:FF:000001">
    <property type="entry name" value="Haloacid dehalogenase-like hydrolase domain"/>
    <property type="match status" value="1"/>
</dbReference>
<reference evidence="9" key="1">
    <citation type="submission" date="2020-11" db="EMBL/GenBank/DDBJ databases">
        <authorList>
            <person name="Tran Van P."/>
        </authorList>
    </citation>
    <scope>NUCLEOTIDE SEQUENCE</scope>
</reference>
<keyword evidence="4" id="KW-0378">Hydrolase</keyword>
<dbReference type="InterPro" id="IPR023198">
    <property type="entry name" value="PGP-like_dom2"/>
</dbReference>
<evidence type="ECO:0000313" key="9">
    <source>
        <dbReference type="EMBL" id="CAD7609888.1"/>
    </source>
</evidence>
<dbReference type="Pfam" id="PF00702">
    <property type="entry name" value="Hydrolase"/>
    <property type="match status" value="1"/>
</dbReference>
<dbReference type="EC" id="3.1.3.96" evidence="7"/>
<dbReference type="InterPro" id="IPR036412">
    <property type="entry name" value="HAD-like_sf"/>
</dbReference>
<dbReference type="PANTHER" id="PTHR18901:SF38">
    <property type="entry name" value="PSEUDOURIDINE-5'-PHOSPHATASE"/>
    <property type="match status" value="1"/>
</dbReference>
<evidence type="ECO:0000256" key="2">
    <source>
        <dbReference type="ARBA" id="ARBA00006171"/>
    </source>
</evidence>
<dbReference type="GO" id="GO:1990738">
    <property type="term" value="F:pseudouridine 5'-phosphatase activity"/>
    <property type="evidence" value="ECO:0007669"/>
    <property type="project" value="UniProtKB-EC"/>
</dbReference>
<dbReference type="InterPro" id="IPR006439">
    <property type="entry name" value="HAD-SF_hydro_IA"/>
</dbReference>
<dbReference type="FunFam" id="3.40.50.1000:FF:000055">
    <property type="entry name" value="Haloacid dehalogenase-like hydrolase family protein"/>
    <property type="match status" value="1"/>
</dbReference>
<dbReference type="GO" id="GO:0046872">
    <property type="term" value="F:metal ion binding"/>
    <property type="evidence" value="ECO:0007669"/>
    <property type="project" value="UniProtKB-KW"/>
</dbReference>
<gene>
    <name evidence="9" type="ORF">TGEB3V08_LOCUS10626</name>
</gene>
<proteinExistence type="inferred from homology"/>
<dbReference type="Gene3D" id="1.10.150.240">
    <property type="entry name" value="Putative phosphatase, domain 2"/>
    <property type="match status" value="2"/>
</dbReference>
<evidence type="ECO:0000256" key="1">
    <source>
        <dbReference type="ARBA" id="ARBA00001946"/>
    </source>
</evidence>
<protein>
    <recommendedName>
        <fullName evidence="7">pseudouridine 5'-phosphatase</fullName>
        <ecNumber evidence="7">3.1.3.96</ecNumber>
    </recommendedName>
    <alternativeName>
        <fullName evidence="8">Pseudouridine-5'-monophosphatase</fullName>
    </alternativeName>
</protein>
<accession>A0A7R9K826</accession>
<evidence type="ECO:0000256" key="6">
    <source>
        <dbReference type="ARBA" id="ARBA00052504"/>
    </source>
</evidence>
<keyword evidence="5" id="KW-0460">Magnesium</keyword>
<dbReference type="Gene3D" id="3.40.50.1000">
    <property type="entry name" value="HAD superfamily/HAD-like"/>
    <property type="match status" value="1"/>
</dbReference>
<evidence type="ECO:0000256" key="3">
    <source>
        <dbReference type="ARBA" id="ARBA00022723"/>
    </source>
</evidence>